<feature type="chain" id="PRO_5015844564" description="DUF4398 domain-containing protein" evidence="1">
    <location>
        <begin position="23"/>
        <end position="114"/>
    </location>
</feature>
<dbReference type="EMBL" id="QFOD01000005">
    <property type="protein sequence ID" value="PZP33876.1"/>
    <property type="molecule type" value="Genomic_DNA"/>
</dbReference>
<sequence>MDTARTLSALLLATAFAGAAEADTLRATPAMARATDQARRIDIAAEQGRLTPHQTHQLQAAREALARQARDLAEQPHPDVLAQLALSHRQDRLDWAIQSGNTQFLHAHQLAMRG</sequence>
<evidence type="ECO:0000313" key="3">
    <source>
        <dbReference type="Proteomes" id="UP000249633"/>
    </source>
</evidence>
<gene>
    <name evidence="2" type="ORF">DI603_07260</name>
</gene>
<evidence type="ECO:0008006" key="4">
    <source>
        <dbReference type="Google" id="ProtNLM"/>
    </source>
</evidence>
<organism evidence="2 3">
    <name type="scientific">Roseateles depolymerans</name>
    <dbReference type="NCBI Taxonomy" id="76731"/>
    <lineage>
        <taxon>Bacteria</taxon>
        <taxon>Pseudomonadati</taxon>
        <taxon>Pseudomonadota</taxon>
        <taxon>Betaproteobacteria</taxon>
        <taxon>Burkholderiales</taxon>
        <taxon>Sphaerotilaceae</taxon>
        <taxon>Roseateles</taxon>
    </lineage>
</organism>
<protein>
    <recommendedName>
        <fullName evidence="4">DUF4398 domain-containing protein</fullName>
    </recommendedName>
</protein>
<feature type="signal peptide" evidence="1">
    <location>
        <begin position="1"/>
        <end position="22"/>
    </location>
</feature>
<reference evidence="2 3" key="1">
    <citation type="submission" date="2017-08" db="EMBL/GenBank/DDBJ databases">
        <title>Infants hospitalized years apart are colonized by the same room-sourced microbial strains.</title>
        <authorList>
            <person name="Brooks B."/>
            <person name="Olm M.R."/>
            <person name="Firek B.A."/>
            <person name="Baker R."/>
            <person name="Thomas B.C."/>
            <person name="Morowitz M.J."/>
            <person name="Banfield J.F."/>
        </authorList>
    </citation>
    <scope>NUCLEOTIDE SEQUENCE [LARGE SCALE GENOMIC DNA]</scope>
    <source>
        <strain evidence="2">S2_012_000_R2_81</strain>
    </source>
</reference>
<dbReference type="Proteomes" id="UP000249633">
    <property type="component" value="Unassembled WGS sequence"/>
</dbReference>
<comment type="caution">
    <text evidence="2">The sequence shown here is derived from an EMBL/GenBank/DDBJ whole genome shotgun (WGS) entry which is preliminary data.</text>
</comment>
<evidence type="ECO:0000313" key="2">
    <source>
        <dbReference type="EMBL" id="PZP33876.1"/>
    </source>
</evidence>
<keyword evidence="1" id="KW-0732">Signal</keyword>
<accession>A0A2W5FLS9</accession>
<evidence type="ECO:0000256" key="1">
    <source>
        <dbReference type="SAM" id="SignalP"/>
    </source>
</evidence>
<name>A0A2W5FLS9_9BURK</name>
<dbReference type="AlphaFoldDB" id="A0A2W5FLS9"/>
<proteinExistence type="predicted"/>